<gene>
    <name evidence="14" type="primary">cysC</name>
    <name evidence="16" type="ORF">B7Y86_07575</name>
</gene>
<dbReference type="PROSITE" id="PS00301">
    <property type="entry name" value="G_TR_1"/>
    <property type="match status" value="1"/>
</dbReference>
<dbReference type="InterPro" id="IPR044138">
    <property type="entry name" value="CysN_II"/>
</dbReference>
<comment type="catalytic activity">
    <reaction evidence="1 14">
        <text>adenosine 5'-phosphosulfate + ATP = 3'-phosphoadenylyl sulfate + ADP + H(+)</text>
        <dbReference type="Rhea" id="RHEA:24152"/>
        <dbReference type="ChEBI" id="CHEBI:15378"/>
        <dbReference type="ChEBI" id="CHEBI:30616"/>
        <dbReference type="ChEBI" id="CHEBI:58243"/>
        <dbReference type="ChEBI" id="CHEBI:58339"/>
        <dbReference type="ChEBI" id="CHEBI:456216"/>
        <dbReference type="EC" id="2.7.1.25"/>
    </reaction>
</comment>
<dbReference type="PRINTS" id="PR00315">
    <property type="entry name" value="ELONGATNFCT"/>
</dbReference>
<accession>A0A258HI92</accession>
<evidence type="ECO:0000256" key="8">
    <source>
        <dbReference type="ARBA" id="ARBA00022741"/>
    </source>
</evidence>
<evidence type="ECO:0000256" key="5">
    <source>
        <dbReference type="ARBA" id="ARBA00011760"/>
    </source>
</evidence>
<dbReference type="CDD" id="cd02027">
    <property type="entry name" value="APSK"/>
    <property type="match status" value="1"/>
</dbReference>
<evidence type="ECO:0000256" key="6">
    <source>
        <dbReference type="ARBA" id="ARBA00022679"/>
    </source>
</evidence>
<dbReference type="GO" id="GO:0005524">
    <property type="term" value="F:ATP binding"/>
    <property type="evidence" value="ECO:0007669"/>
    <property type="project" value="UniProtKB-UniRule"/>
</dbReference>
<dbReference type="Gene3D" id="2.40.30.10">
    <property type="entry name" value="Translation factors"/>
    <property type="match status" value="2"/>
</dbReference>
<dbReference type="NCBIfam" id="NF004035">
    <property type="entry name" value="PRK05506.1"/>
    <property type="match status" value="1"/>
</dbReference>
<evidence type="ECO:0000256" key="12">
    <source>
        <dbReference type="ARBA" id="ARBA00024872"/>
    </source>
</evidence>
<dbReference type="InterPro" id="IPR054696">
    <property type="entry name" value="GTP-eEF1A_C"/>
</dbReference>
<proteinExistence type="inferred from homology"/>
<dbReference type="GO" id="GO:0004781">
    <property type="term" value="F:sulfate adenylyltransferase (ATP) activity"/>
    <property type="evidence" value="ECO:0007669"/>
    <property type="project" value="UniProtKB-EC"/>
</dbReference>
<dbReference type="InterPro" id="IPR011779">
    <property type="entry name" value="SO4_adenylTrfase_lsu"/>
</dbReference>
<dbReference type="SUPFAM" id="SSF50447">
    <property type="entry name" value="Translation proteins"/>
    <property type="match status" value="1"/>
</dbReference>
<dbReference type="InterPro" id="IPR041757">
    <property type="entry name" value="CysN_GTP-bd"/>
</dbReference>
<name>A0A258HI92_9CAUL</name>
<protein>
    <recommendedName>
        <fullName evidence="14">Adenylyl-sulfate kinase</fullName>
        <ecNumber evidence="14">2.7.1.25</ecNumber>
    </recommendedName>
    <alternativeName>
        <fullName evidence="14">APS kinase</fullName>
    </alternativeName>
    <alternativeName>
        <fullName evidence="14">ATP adenosine-5'-phosphosulfate 3'-phosphotransferase</fullName>
    </alternativeName>
    <alternativeName>
        <fullName evidence="14">Adenosine-5'-phosphosulfate kinase</fullName>
    </alternativeName>
</protein>
<comment type="function">
    <text evidence="12">Proposed to provide activated sulfate for transfer to Nod factor. ATP sulfurylase may be the GTPase, regulating ATP sulfurylase activity.</text>
</comment>
<evidence type="ECO:0000256" key="4">
    <source>
        <dbReference type="ARBA" id="ARBA00007237"/>
    </source>
</evidence>
<dbReference type="Proteomes" id="UP000216147">
    <property type="component" value="Unassembled WGS sequence"/>
</dbReference>
<feature type="active site" description="Phosphoserine intermediate" evidence="14">
    <location>
        <position position="538"/>
    </location>
</feature>
<comment type="similarity">
    <text evidence="14">Belongs to the APS kinase family.</text>
</comment>
<keyword evidence="14 16" id="KW-0418">Kinase</keyword>
<dbReference type="EC" id="2.7.1.25" evidence="14"/>
<dbReference type="HAMAP" id="MF_00065">
    <property type="entry name" value="Adenylyl_sulf_kinase"/>
    <property type="match status" value="1"/>
</dbReference>
<dbReference type="Pfam" id="PF01583">
    <property type="entry name" value="APS_kinase"/>
    <property type="match status" value="1"/>
</dbReference>
<dbReference type="SUPFAM" id="SSF52540">
    <property type="entry name" value="P-loop containing nucleoside triphosphate hydrolases"/>
    <property type="match status" value="2"/>
</dbReference>
<evidence type="ECO:0000256" key="14">
    <source>
        <dbReference type="HAMAP-Rule" id="MF_00065"/>
    </source>
</evidence>
<dbReference type="InterPro" id="IPR050100">
    <property type="entry name" value="TRAFAC_GTPase_members"/>
</dbReference>
<feature type="binding site" evidence="14">
    <location>
        <begin position="464"/>
        <end position="471"/>
    </location>
    <ligand>
        <name>ATP</name>
        <dbReference type="ChEBI" id="CHEBI:30616"/>
    </ligand>
</feature>
<dbReference type="PROSITE" id="PS51722">
    <property type="entry name" value="G_TR_2"/>
    <property type="match status" value="1"/>
</dbReference>
<comment type="subunit">
    <text evidence="5">Sulfate-activating enzymes, NodP and NodQ, may be physically associated.</text>
</comment>
<dbReference type="GO" id="GO:0000103">
    <property type="term" value="P:sulfate assimilation"/>
    <property type="evidence" value="ECO:0007669"/>
    <property type="project" value="UniProtKB-UniRule"/>
</dbReference>
<dbReference type="GO" id="GO:0003924">
    <property type="term" value="F:GTPase activity"/>
    <property type="evidence" value="ECO:0007669"/>
    <property type="project" value="InterPro"/>
</dbReference>
<evidence type="ECO:0000256" key="3">
    <source>
        <dbReference type="ARBA" id="ARBA00005438"/>
    </source>
</evidence>
<keyword evidence="9 14" id="KW-0067">ATP-binding</keyword>
<dbReference type="NCBIfam" id="TIGR00455">
    <property type="entry name" value="apsK"/>
    <property type="match status" value="1"/>
</dbReference>
<feature type="domain" description="Tr-type G" evidence="15">
    <location>
        <begin position="26"/>
        <end position="241"/>
    </location>
</feature>
<comment type="similarity">
    <text evidence="4">In the N-terminal section; belongs to the TRAFAC class translation factor GTPase superfamily. Classic translation factor GTPase family. CysN/NodQ subfamily.</text>
</comment>
<evidence type="ECO:0000256" key="2">
    <source>
        <dbReference type="ARBA" id="ARBA00002357"/>
    </source>
</evidence>
<dbReference type="CDD" id="cd03695">
    <property type="entry name" value="CysN_NodQ_II"/>
    <property type="match status" value="1"/>
</dbReference>
<dbReference type="Pfam" id="PF22594">
    <property type="entry name" value="GTP-eEF1A_C"/>
    <property type="match status" value="1"/>
</dbReference>
<dbReference type="InterPro" id="IPR059117">
    <property type="entry name" value="APS_kinase_dom"/>
</dbReference>
<evidence type="ECO:0000313" key="17">
    <source>
        <dbReference type="Proteomes" id="UP000216147"/>
    </source>
</evidence>
<dbReference type="SUPFAM" id="SSF50465">
    <property type="entry name" value="EF-Tu/eEF-1alpha/eIF2-gamma C-terminal domain"/>
    <property type="match status" value="1"/>
</dbReference>
<comment type="catalytic activity">
    <reaction evidence="13">
        <text>sulfate + ATP + H(+) = adenosine 5'-phosphosulfate + diphosphate</text>
        <dbReference type="Rhea" id="RHEA:18133"/>
        <dbReference type="ChEBI" id="CHEBI:15378"/>
        <dbReference type="ChEBI" id="CHEBI:16189"/>
        <dbReference type="ChEBI" id="CHEBI:30616"/>
        <dbReference type="ChEBI" id="CHEBI:33019"/>
        <dbReference type="ChEBI" id="CHEBI:58243"/>
        <dbReference type="EC" id="2.7.7.4"/>
    </reaction>
</comment>
<comment type="similarity">
    <text evidence="3">In the C-terminal section; belongs to the APS kinase family.</text>
</comment>
<dbReference type="Gene3D" id="3.40.50.300">
    <property type="entry name" value="P-loop containing nucleotide triphosphate hydrolases"/>
    <property type="match status" value="2"/>
</dbReference>
<evidence type="ECO:0000256" key="7">
    <source>
        <dbReference type="ARBA" id="ARBA00022695"/>
    </source>
</evidence>
<evidence type="ECO:0000259" key="15">
    <source>
        <dbReference type="PROSITE" id="PS51722"/>
    </source>
</evidence>
<keyword evidence="11" id="KW-0511">Multifunctional enzyme</keyword>
<evidence type="ECO:0000256" key="13">
    <source>
        <dbReference type="ARBA" id="ARBA00049370"/>
    </source>
</evidence>
<dbReference type="FunFam" id="3.40.50.300:FF:000119">
    <property type="entry name" value="Sulfate adenylyltransferase subunit 1"/>
    <property type="match status" value="1"/>
</dbReference>
<keyword evidence="7" id="KW-0548">Nucleotidyltransferase</keyword>
<dbReference type="AlphaFoldDB" id="A0A258HI92"/>
<evidence type="ECO:0000256" key="9">
    <source>
        <dbReference type="ARBA" id="ARBA00022840"/>
    </source>
</evidence>
<dbReference type="InterPro" id="IPR002891">
    <property type="entry name" value="APS"/>
</dbReference>
<dbReference type="GO" id="GO:0070814">
    <property type="term" value="P:hydrogen sulfide biosynthetic process"/>
    <property type="evidence" value="ECO:0007669"/>
    <property type="project" value="UniProtKB-UniRule"/>
</dbReference>
<dbReference type="NCBIfam" id="TIGR02034">
    <property type="entry name" value="CysN"/>
    <property type="match status" value="1"/>
</dbReference>
<evidence type="ECO:0000313" key="16">
    <source>
        <dbReference type="EMBL" id="OYX56636.1"/>
    </source>
</evidence>
<dbReference type="InterPro" id="IPR009001">
    <property type="entry name" value="Transl_elong_EF1A/Init_IF2_C"/>
</dbReference>
<comment type="function">
    <text evidence="2">APS kinase catalyzes the synthesis of activated sulfate.</text>
</comment>
<organism evidence="16 17">
    <name type="scientific">Brevundimonas subvibrioides</name>
    <dbReference type="NCBI Taxonomy" id="74313"/>
    <lineage>
        <taxon>Bacteria</taxon>
        <taxon>Pseudomonadati</taxon>
        <taxon>Pseudomonadota</taxon>
        <taxon>Alphaproteobacteria</taxon>
        <taxon>Caulobacterales</taxon>
        <taxon>Caulobacteraceae</taxon>
        <taxon>Brevundimonas</taxon>
    </lineage>
</organism>
<dbReference type="InterPro" id="IPR031157">
    <property type="entry name" value="G_TR_CS"/>
</dbReference>
<evidence type="ECO:0000256" key="1">
    <source>
        <dbReference type="ARBA" id="ARBA00001823"/>
    </source>
</evidence>
<dbReference type="NCBIfam" id="NF003013">
    <property type="entry name" value="PRK03846.1"/>
    <property type="match status" value="1"/>
</dbReference>
<dbReference type="CDD" id="cd04166">
    <property type="entry name" value="CysN_ATPS"/>
    <property type="match status" value="1"/>
</dbReference>
<comment type="caution">
    <text evidence="16">The sequence shown here is derived from an EMBL/GenBank/DDBJ whole genome shotgun (WGS) entry which is preliminary data.</text>
</comment>
<dbReference type="InterPro" id="IPR000795">
    <property type="entry name" value="T_Tr_GTP-bd_dom"/>
</dbReference>
<dbReference type="Pfam" id="PF00009">
    <property type="entry name" value="GTP_EFTU"/>
    <property type="match status" value="1"/>
</dbReference>
<dbReference type="InterPro" id="IPR027417">
    <property type="entry name" value="P-loop_NTPase"/>
</dbReference>
<sequence>MDGEVVPLSRIVPDPVPVPVPDLAGRDHLRFLTCGSVDDGKSTLIGRLLFDTGQIADDQLAALERDSRRFGTAGDSLDFALLLDGLEAEREQGITIDVAHRYFSTARRNFIVADTPGHEQYTRNMATGASGCDAAVILVDASRGVTAQTERHSRIVSLFGIRHVILAVNKIDRVDYDPSVFETIASAYAAFAAGLSFRSVTAVPISARLGDNVVRHSCRLSWFEGPTLIEALESLPVEDNRLSRPFRFLVQYVNRPDHSFRGYAGTVASGRVRAGDQIVVSPSGKTATVSRIVTWEGDRTSAEAGDAVTLVLKEEVDVARGDVLALPHARPTSADRFSASLLWMDDRAFTPDRAYRIRIGGRTSPVKVALAEVEAGHAAGLNLNEIATAELTMPGPVAFDPFTDDPAMGGFILIDRETGAVAAAGVARAALGQARHIYPTAEAVSRRDRSRLNGHEGGAIWLTGLPGSGKSTIATALERKLHGRGIRTVLLDGDNLRHGLNRDLGFSPEDRAENVRRAGEVARLFAEGGLISLCAFVSPIETARRAVRDRLPANGFLEIFVDAPLDACRARDPKGLYARADAGVIADLTGVGSSYEPPSDPDLVLDTLALTPEAAADRIIALLEDRRWIPAP</sequence>
<evidence type="ECO:0000256" key="10">
    <source>
        <dbReference type="ARBA" id="ARBA00023134"/>
    </source>
</evidence>
<keyword evidence="10" id="KW-0342">GTP-binding</keyword>
<dbReference type="GO" id="GO:0005525">
    <property type="term" value="F:GTP binding"/>
    <property type="evidence" value="ECO:0007669"/>
    <property type="project" value="UniProtKB-KW"/>
</dbReference>
<dbReference type="PANTHER" id="PTHR23115">
    <property type="entry name" value="TRANSLATION FACTOR"/>
    <property type="match status" value="1"/>
</dbReference>
<reference evidence="16 17" key="1">
    <citation type="submission" date="2017-03" db="EMBL/GenBank/DDBJ databases">
        <title>Lifting the veil on microbial sulfur biogeochemistry in mining wastewaters.</title>
        <authorList>
            <person name="Kantor R.S."/>
            <person name="Colenbrander Nelson T."/>
            <person name="Marshall S."/>
            <person name="Bennett D."/>
            <person name="Apte S."/>
            <person name="Camacho D."/>
            <person name="Thomas B.C."/>
            <person name="Warren L.A."/>
            <person name="Banfield J.F."/>
        </authorList>
    </citation>
    <scope>NUCLEOTIDE SEQUENCE [LARGE SCALE GENOMIC DNA]</scope>
    <source>
        <strain evidence="16">32-68-21</strain>
    </source>
</reference>
<dbReference type="EMBL" id="NCEQ01000007">
    <property type="protein sequence ID" value="OYX56636.1"/>
    <property type="molecule type" value="Genomic_DNA"/>
</dbReference>
<dbReference type="UniPathway" id="UPA00140">
    <property type="reaction ID" value="UER00205"/>
</dbReference>
<comment type="function">
    <text evidence="14">Catalyzes the synthesis of activated sulfate.</text>
</comment>
<keyword evidence="8 14" id="KW-0547">Nucleotide-binding</keyword>
<dbReference type="GO" id="GO:0004020">
    <property type="term" value="F:adenylylsulfate kinase activity"/>
    <property type="evidence" value="ECO:0007669"/>
    <property type="project" value="UniProtKB-UniRule"/>
</dbReference>
<comment type="pathway">
    <text evidence="14">Sulfur metabolism; hydrogen sulfide biosynthesis; sulfite from sulfate: step 2/3.</text>
</comment>
<evidence type="ECO:0000256" key="11">
    <source>
        <dbReference type="ARBA" id="ARBA00023268"/>
    </source>
</evidence>
<keyword evidence="14" id="KW-0597">Phosphoprotein</keyword>
<keyword evidence="6 14" id="KW-0808">Transferase</keyword>
<dbReference type="InterPro" id="IPR009000">
    <property type="entry name" value="Transl_B-barrel_sf"/>
</dbReference>